<accession>A0A2N6K1S5</accession>
<comment type="similarity">
    <text evidence="7">Belongs to the binding-protein-dependent transport system permease family.</text>
</comment>
<feature type="transmembrane region" description="Helical" evidence="7">
    <location>
        <begin position="201"/>
        <end position="221"/>
    </location>
</feature>
<evidence type="ECO:0000313" key="10">
    <source>
        <dbReference type="Proteomes" id="UP000235036"/>
    </source>
</evidence>
<keyword evidence="2 7" id="KW-0813">Transport</keyword>
<gene>
    <name evidence="9" type="ORF">CEN44_14770</name>
</gene>
<evidence type="ECO:0000313" key="9">
    <source>
        <dbReference type="EMBL" id="PLZ88702.1"/>
    </source>
</evidence>
<dbReference type="GO" id="GO:0055085">
    <property type="term" value="P:transmembrane transport"/>
    <property type="evidence" value="ECO:0007669"/>
    <property type="project" value="InterPro"/>
</dbReference>
<dbReference type="SUPFAM" id="SSF161098">
    <property type="entry name" value="MetI-like"/>
    <property type="match status" value="1"/>
</dbReference>
<feature type="transmembrane region" description="Helical" evidence="7">
    <location>
        <begin position="124"/>
        <end position="147"/>
    </location>
</feature>
<evidence type="ECO:0000256" key="6">
    <source>
        <dbReference type="ARBA" id="ARBA00023136"/>
    </source>
</evidence>
<evidence type="ECO:0000256" key="7">
    <source>
        <dbReference type="RuleBase" id="RU363032"/>
    </source>
</evidence>
<dbReference type="Proteomes" id="UP000235036">
    <property type="component" value="Unassembled WGS sequence"/>
</dbReference>
<keyword evidence="4 7" id="KW-0812">Transmembrane</keyword>
<dbReference type="PROSITE" id="PS50928">
    <property type="entry name" value="ABC_TM1"/>
    <property type="match status" value="1"/>
</dbReference>
<dbReference type="Pfam" id="PF00528">
    <property type="entry name" value="BPD_transp_1"/>
    <property type="match status" value="1"/>
</dbReference>
<dbReference type="Gene3D" id="1.10.3720.10">
    <property type="entry name" value="MetI-like"/>
    <property type="match status" value="1"/>
</dbReference>
<dbReference type="InterPro" id="IPR000515">
    <property type="entry name" value="MetI-like"/>
</dbReference>
<feature type="domain" description="ABC transmembrane type-1" evidence="8">
    <location>
        <begin position="88"/>
        <end position="278"/>
    </location>
</feature>
<evidence type="ECO:0000256" key="4">
    <source>
        <dbReference type="ARBA" id="ARBA00022692"/>
    </source>
</evidence>
<evidence type="ECO:0000259" key="8">
    <source>
        <dbReference type="PROSITE" id="PS50928"/>
    </source>
</evidence>
<keyword evidence="6 7" id="KW-0472">Membrane</keyword>
<comment type="subcellular location">
    <subcellularLocation>
        <location evidence="1 7">Cell membrane</location>
        <topology evidence="1 7">Multi-pass membrane protein</topology>
    </subcellularLocation>
</comment>
<protein>
    <submittedName>
        <fullName evidence="9">Peptide ABC transporter permease</fullName>
    </submittedName>
</protein>
<proteinExistence type="inferred from homology"/>
<feature type="transmembrane region" description="Helical" evidence="7">
    <location>
        <begin position="29"/>
        <end position="49"/>
    </location>
</feature>
<evidence type="ECO:0000256" key="3">
    <source>
        <dbReference type="ARBA" id="ARBA00022475"/>
    </source>
</evidence>
<dbReference type="CDD" id="cd06261">
    <property type="entry name" value="TM_PBP2"/>
    <property type="match status" value="1"/>
</dbReference>
<dbReference type="PANTHER" id="PTHR43386:SF23">
    <property type="entry name" value="ABC TRANSPORTER"/>
    <property type="match status" value="1"/>
</dbReference>
<dbReference type="GO" id="GO:0005886">
    <property type="term" value="C:plasma membrane"/>
    <property type="evidence" value="ECO:0007669"/>
    <property type="project" value="UniProtKB-SubCell"/>
</dbReference>
<name>A0A2N6K1S5_FISMU</name>
<organism evidence="9 10">
    <name type="scientific">Fischerella muscicola CCMEE 5323</name>
    <dbReference type="NCBI Taxonomy" id="2019572"/>
    <lineage>
        <taxon>Bacteria</taxon>
        <taxon>Bacillati</taxon>
        <taxon>Cyanobacteriota</taxon>
        <taxon>Cyanophyceae</taxon>
        <taxon>Nostocales</taxon>
        <taxon>Hapalosiphonaceae</taxon>
        <taxon>Fischerella</taxon>
    </lineage>
</organism>
<sequence length="292" mass="31495">MKIPVVGSHPQKFWYKLSSFLGNRRRQTLAIAALCTIILIALLLSTQIISTDGLEIALPERNLAPSFAHPFGTDWLGRDMLTRTLHGLSLSLWVGLLTATVSAVLGLIFGTLSATLGGKVDAVIVWIIDVFFSLPHLVLIILVAFALGGGTQGLIIAIALTHWTSLARLLRAEVLQIKSAAYVQLSAKLGHSPLWIARHHILPHLIPQFLVGLILLFPHAILHEAGLTFLGLGLSAQTPAIGIILSESMRYLSAGYWWLAVLPGAALLIAVQTFDILGQSLRALLDPKTSQG</sequence>
<feature type="transmembrane region" description="Helical" evidence="7">
    <location>
        <begin position="257"/>
        <end position="277"/>
    </location>
</feature>
<keyword evidence="5 7" id="KW-1133">Transmembrane helix</keyword>
<feature type="transmembrane region" description="Helical" evidence="7">
    <location>
        <begin position="90"/>
        <end position="112"/>
    </location>
</feature>
<dbReference type="PANTHER" id="PTHR43386">
    <property type="entry name" value="OLIGOPEPTIDE TRANSPORT SYSTEM PERMEASE PROTEIN APPC"/>
    <property type="match status" value="1"/>
</dbReference>
<feature type="transmembrane region" description="Helical" evidence="7">
    <location>
        <begin position="153"/>
        <end position="170"/>
    </location>
</feature>
<evidence type="ECO:0000256" key="5">
    <source>
        <dbReference type="ARBA" id="ARBA00022989"/>
    </source>
</evidence>
<comment type="caution">
    <text evidence="9">The sequence shown here is derived from an EMBL/GenBank/DDBJ whole genome shotgun (WGS) entry which is preliminary data.</text>
</comment>
<dbReference type="AlphaFoldDB" id="A0A2N6K1S5"/>
<dbReference type="InterPro" id="IPR035906">
    <property type="entry name" value="MetI-like_sf"/>
</dbReference>
<evidence type="ECO:0000256" key="1">
    <source>
        <dbReference type="ARBA" id="ARBA00004651"/>
    </source>
</evidence>
<evidence type="ECO:0000256" key="2">
    <source>
        <dbReference type="ARBA" id="ARBA00022448"/>
    </source>
</evidence>
<keyword evidence="10" id="KW-1185">Reference proteome</keyword>
<keyword evidence="3" id="KW-1003">Cell membrane</keyword>
<dbReference type="RefSeq" id="WP_102205348.1">
    <property type="nucleotide sequence ID" value="NZ_CAWNVR010000429.1"/>
</dbReference>
<dbReference type="InterPro" id="IPR050366">
    <property type="entry name" value="BP-dependent_transpt_permease"/>
</dbReference>
<feature type="transmembrane region" description="Helical" evidence="7">
    <location>
        <begin position="227"/>
        <end position="245"/>
    </location>
</feature>
<reference evidence="9 10" key="1">
    <citation type="submission" date="2017-08" db="EMBL/GenBank/DDBJ databases">
        <title>Genomes of Fischerella (Mastigocladus) sp. strains.</title>
        <authorList>
            <person name="Miller S.R."/>
        </authorList>
    </citation>
    <scope>NUCLEOTIDE SEQUENCE [LARGE SCALE GENOMIC DNA]</scope>
    <source>
        <strain evidence="9 10">CCMEE 5323</strain>
    </source>
</reference>
<dbReference type="EMBL" id="NRQW01000326">
    <property type="protein sequence ID" value="PLZ88702.1"/>
    <property type="molecule type" value="Genomic_DNA"/>
</dbReference>